<comment type="similarity">
    <text evidence="1">Belongs to the prefoldin subunit alpha family.</text>
</comment>
<evidence type="ECO:0000256" key="5">
    <source>
        <dbReference type="ARBA" id="ARBA00044156"/>
    </source>
</evidence>
<organism evidence="9 10">
    <name type="scientific">Methanospirillum stamsii</name>
    <dbReference type="NCBI Taxonomy" id="1277351"/>
    <lineage>
        <taxon>Archaea</taxon>
        <taxon>Methanobacteriati</taxon>
        <taxon>Methanobacteriota</taxon>
        <taxon>Stenosarchaea group</taxon>
        <taxon>Methanomicrobia</taxon>
        <taxon>Methanomicrobiales</taxon>
        <taxon>Methanospirillaceae</taxon>
        <taxon>Methanospirillum</taxon>
    </lineage>
</organism>
<evidence type="ECO:0000313" key="9">
    <source>
        <dbReference type="EMBL" id="PWR76204.1"/>
    </source>
</evidence>
<reference evidence="9 10" key="1">
    <citation type="submission" date="2018-05" db="EMBL/GenBank/DDBJ databases">
        <title>Draft genome of Methanospirillum stamsii Pt1.</title>
        <authorList>
            <person name="Dueholm M.S."/>
            <person name="Nielsen P.H."/>
            <person name="Bakmann L.F."/>
            <person name="Otzen D.E."/>
        </authorList>
    </citation>
    <scope>NUCLEOTIDE SEQUENCE [LARGE SCALE GENOMIC DNA]</scope>
    <source>
        <strain evidence="9 10">Pt1</strain>
    </source>
</reference>
<comment type="caution">
    <text evidence="9">The sequence shown here is derived from an EMBL/GenBank/DDBJ whole genome shotgun (WGS) entry which is preliminary data.</text>
</comment>
<dbReference type="GO" id="GO:0005737">
    <property type="term" value="C:cytoplasm"/>
    <property type="evidence" value="ECO:0007669"/>
    <property type="project" value="UniProtKB-SubCell"/>
</dbReference>
<dbReference type="GO" id="GO:0051082">
    <property type="term" value="F:unfolded protein binding"/>
    <property type="evidence" value="ECO:0007669"/>
    <property type="project" value="UniProtKB-UniRule"/>
</dbReference>
<sequence length="150" mass="16549">MVAPVDPREVQSLQNYLNQYTQQAEVYSRQLGIMEEGIREANASIETLNALADAGEAPVFMPIGGGLNIRATIVQPDEVFVSIGSDIIVQKTNNGAISYLQDRIKEMEASAKNLTEVLQKIDAQVKDIQKRLELLYRQAQTEQQGAGSLQ</sequence>
<protein>
    <recommendedName>
        <fullName evidence="5 7">Prefoldin subunit alpha</fullName>
    </recommendedName>
    <alternativeName>
        <fullName evidence="6 7">GimC subunit alpha</fullName>
    </alternativeName>
</protein>
<dbReference type="EMBL" id="QGMZ01000004">
    <property type="protein sequence ID" value="PWR76204.1"/>
    <property type="molecule type" value="Genomic_DNA"/>
</dbReference>
<proteinExistence type="inferred from homology"/>
<dbReference type="GO" id="GO:0006457">
    <property type="term" value="P:protein folding"/>
    <property type="evidence" value="ECO:0007669"/>
    <property type="project" value="UniProtKB-UniRule"/>
</dbReference>
<evidence type="ECO:0000256" key="7">
    <source>
        <dbReference type="HAMAP-Rule" id="MF_00308"/>
    </source>
</evidence>
<keyword evidence="7" id="KW-0963">Cytoplasm</keyword>
<keyword evidence="10" id="KW-1185">Reference proteome</keyword>
<comment type="subcellular location">
    <subcellularLocation>
        <location evidence="7">Cytoplasm</location>
    </subcellularLocation>
</comment>
<name>A0A2V2N8A2_9EURY</name>
<comment type="function">
    <text evidence="4 7">Molecular chaperone capable of stabilizing a range of proteins. Seems to fulfill an ATP-independent, HSP70-like function in archaeal de novo protein folding.</text>
</comment>
<dbReference type="PANTHER" id="PTHR12674">
    <property type="entry name" value="PREFOLDIN SUBUNIT 5"/>
    <property type="match status" value="1"/>
</dbReference>
<dbReference type="AlphaFoldDB" id="A0A2V2N8A2"/>
<dbReference type="OrthoDB" id="10045at2157"/>
<comment type="similarity">
    <text evidence="7">Belongs to the prefoldin alpha subunit family.</text>
</comment>
<evidence type="ECO:0000256" key="4">
    <source>
        <dbReference type="ARBA" id="ARBA00025077"/>
    </source>
</evidence>
<dbReference type="InterPro" id="IPR011599">
    <property type="entry name" value="PFD_alpha_archaea"/>
</dbReference>
<dbReference type="PANTHER" id="PTHR12674:SF2">
    <property type="entry name" value="PREFOLDIN SUBUNIT 5"/>
    <property type="match status" value="1"/>
</dbReference>
<evidence type="ECO:0000256" key="2">
    <source>
        <dbReference type="ARBA" id="ARBA00011716"/>
    </source>
</evidence>
<dbReference type="Proteomes" id="UP000245934">
    <property type="component" value="Unassembled WGS sequence"/>
</dbReference>
<evidence type="ECO:0000256" key="6">
    <source>
        <dbReference type="ARBA" id="ARBA00044231"/>
    </source>
</evidence>
<dbReference type="Pfam" id="PF02996">
    <property type="entry name" value="Prefoldin"/>
    <property type="match status" value="1"/>
</dbReference>
<keyword evidence="3 7" id="KW-0143">Chaperone</keyword>
<comment type="subunit">
    <text evidence="2 7">Heterohexamer of two alpha and four beta subunits.</text>
</comment>
<dbReference type="Gene3D" id="1.10.287.370">
    <property type="match status" value="1"/>
</dbReference>
<keyword evidence="8" id="KW-0175">Coiled coil</keyword>
<evidence type="ECO:0000313" key="10">
    <source>
        <dbReference type="Proteomes" id="UP000245934"/>
    </source>
</evidence>
<gene>
    <name evidence="7 9" type="primary">pfdA</name>
    <name evidence="9" type="ORF">DLD82_01075</name>
</gene>
<accession>A0A2V2N8A2</accession>
<dbReference type="SUPFAM" id="SSF46579">
    <property type="entry name" value="Prefoldin"/>
    <property type="match status" value="1"/>
</dbReference>
<evidence type="ECO:0000256" key="1">
    <source>
        <dbReference type="ARBA" id="ARBA00010048"/>
    </source>
</evidence>
<evidence type="ECO:0000256" key="8">
    <source>
        <dbReference type="SAM" id="Coils"/>
    </source>
</evidence>
<dbReference type="HAMAP" id="MF_00308">
    <property type="entry name" value="PfdA"/>
    <property type="match status" value="1"/>
</dbReference>
<dbReference type="InterPro" id="IPR009053">
    <property type="entry name" value="Prefoldin"/>
</dbReference>
<dbReference type="NCBIfam" id="TIGR00293">
    <property type="entry name" value="prefoldin subunit alpha"/>
    <property type="match status" value="1"/>
</dbReference>
<dbReference type="CDD" id="cd23160">
    <property type="entry name" value="Prefoldin_alpha_GimC"/>
    <property type="match status" value="1"/>
</dbReference>
<dbReference type="GO" id="GO:0016272">
    <property type="term" value="C:prefoldin complex"/>
    <property type="evidence" value="ECO:0007669"/>
    <property type="project" value="UniProtKB-UniRule"/>
</dbReference>
<evidence type="ECO:0000256" key="3">
    <source>
        <dbReference type="ARBA" id="ARBA00023186"/>
    </source>
</evidence>
<feature type="coiled-coil region" evidence="8">
    <location>
        <begin position="97"/>
        <end position="138"/>
    </location>
</feature>
<dbReference type="InterPro" id="IPR004127">
    <property type="entry name" value="Prefoldin_subunit_alpha"/>
</dbReference>